<keyword evidence="1" id="KW-0418">Kinase</keyword>
<keyword evidence="1" id="KW-0808">Transferase</keyword>
<accession>A0ACC1HMB6</accession>
<sequence>MCRNTSIELAIKKFKPERIGDVKASTGISQSACREIALCRELKHENLVDLYEVILEDNAIHMVMDYAEYDLYSISIYHSRTLKRSFSEVLVKSMLWQLINGVAYLHANWVLHRDLKPANILITSTGVVKVGDLGLARIYRRP</sequence>
<dbReference type="EC" id="2.7.11.2" evidence="1"/>
<dbReference type="EMBL" id="JAMZIH010003962">
    <property type="protein sequence ID" value="KAJ1676525.1"/>
    <property type="molecule type" value="Genomic_DNA"/>
</dbReference>
<proteinExistence type="predicted"/>
<organism evidence="1 2">
    <name type="scientific">Spiromyces aspiralis</name>
    <dbReference type="NCBI Taxonomy" id="68401"/>
    <lineage>
        <taxon>Eukaryota</taxon>
        <taxon>Fungi</taxon>
        <taxon>Fungi incertae sedis</taxon>
        <taxon>Zoopagomycota</taxon>
        <taxon>Kickxellomycotina</taxon>
        <taxon>Kickxellomycetes</taxon>
        <taxon>Kickxellales</taxon>
        <taxon>Kickxellaceae</taxon>
        <taxon>Spiromyces</taxon>
    </lineage>
</organism>
<protein>
    <submittedName>
        <fullName evidence="1">Cyclin-dependent protein kinase</fullName>
        <ecNumber evidence="1">2.7.11.2</ecNumber>
    </submittedName>
</protein>
<evidence type="ECO:0000313" key="1">
    <source>
        <dbReference type="EMBL" id="KAJ1676525.1"/>
    </source>
</evidence>
<keyword evidence="2" id="KW-1185">Reference proteome</keyword>
<feature type="non-terminal residue" evidence="1">
    <location>
        <position position="142"/>
    </location>
</feature>
<dbReference type="Proteomes" id="UP001145114">
    <property type="component" value="Unassembled WGS sequence"/>
</dbReference>
<comment type="caution">
    <text evidence="1">The sequence shown here is derived from an EMBL/GenBank/DDBJ whole genome shotgun (WGS) entry which is preliminary data.</text>
</comment>
<reference evidence="1" key="1">
    <citation type="submission" date="2022-06" db="EMBL/GenBank/DDBJ databases">
        <title>Phylogenomic reconstructions and comparative analyses of Kickxellomycotina fungi.</title>
        <authorList>
            <person name="Reynolds N.K."/>
            <person name="Stajich J.E."/>
            <person name="Barry K."/>
            <person name="Grigoriev I.V."/>
            <person name="Crous P."/>
            <person name="Smith M.E."/>
        </authorList>
    </citation>
    <scope>NUCLEOTIDE SEQUENCE</scope>
    <source>
        <strain evidence="1">RSA 2271</strain>
    </source>
</reference>
<name>A0ACC1HMB6_9FUNG</name>
<gene>
    <name evidence="1" type="primary">SSN3_2</name>
    <name evidence="1" type="ORF">EV182_008029</name>
</gene>
<evidence type="ECO:0000313" key="2">
    <source>
        <dbReference type="Proteomes" id="UP001145114"/>
    </source>
</evidence>